<evidence type="ECO:0000256" key="1">
    <source>
        <dbReference type="SAM" id="MobiDB-lite"/>
    </source>
</evidence>
<accession>A0A4R1I242</accession>
<dbReference type="Proteomes" id="UP000295560">
    <property type="component" value="Unassembled WGS sequence"/>
</dbReference>
<feature type="compositionally biased region" description="Basic and acidic residues" evidence="1">
    <location>
        <begin position="92"/>
        <end position="115"/>
    </location>
</feature>
<name>A0A4R1I242_PSEEN</name>
<evidence type="ECO:0000313" key="3">
    <source>
        <dbReference type="EMBL" id="TCK26549.1"/>
    </source>
</evidence>
<dbReference type="RefSeq" id="WP_132423947.1">
    <property type="nucleotide sequence ID" value="NZ_SMFZ01000001.1"/>
</dbReference>
<feature type="transmembrane region" description="Helical" evidence="2">
    <location>
        <begin position="44"/>
        <end position="63"/>
    </location>
</feature>
<gene>
    <name evidence="3" type="ORF">EV378_2386</name>
</gene>
<feature type="transmembrane region" description="Helical" evidence="2">
    <location>
        <begin position="14"/>
        <end position="32"/>
    </location>
</feature>
<dbReference type="AlphaFoldDB" id="A0A4R1I242"/>
<comment type="caution">
    <text evidence="3">The sequence shown here is derived from an EMBL/GenBank/DDBJ whole genome shotgun (WGS) entry which is preliminary data.</text>
</comment>
<protein>
    <submittedName>
        <fullName evidence="3">Uncharacterized protein</fullName>
    </submittedName>
</protein>
<organism evidence="3 4">
    <name type="scientific">Pseudonocardia endophytica</name>
    <dbReference type="NCBI Taxonomy" id="401976"/>
    <lineage>
        <taxon>Bacteria</taxon>
        <taxon>Bacillati</taxon>
        <taxon>Actinomycetota</taxon>
        <taxon>Actinomycetes</taxon>
        <taxon>Pseudonocardiales</taxon>
        <taxon>Pseudonocardiaceae</taxon>
        <taxon>Pseudonocardia</taxon>
    </lineage>
</organism>
<keyword evidence="2" id="KW-0472">Membrane</keyword>
<keyword evidence="4" id="KW-1185">Reference proteome</keyword>
<feature type="transmembrane region" description="Helical" evidence="2">
    <location>
        <begin position="69"/>
        <end position="87"/>
    </location>
</feature>
<keyword evidence="2" id="KW-1133">Transmembrane helix</keyword>
<proteinExistence type="predicted"/>
<feature type="region of interest" description="Disordered" evidence="1">
    <location>
        <begin position="88"/>
        <end position="115"/>
    </location>
</feature>
<evidence type="ECO:0000256" key="2">
    <source>
        <dbReference type="SAM" id="Phobius"/>
    </source>
</evidence>
<sequence length="115" mass="12146">MPGLEGASWTWPDAVLAALLAVCLALTSALLVTRFVAERRRTTAIAPAVGAALVVAMAVTMLTRDEASARAVVIAAVALVVAVSAVTSRRSVRSDPPERERHEVHNEIAPPDHRC</sequence>
<evidence type="ECO:0000313" key="4">
    <source>
        <dbReference type="Proteomes" id="UP000295560"/>
    </source>
</evidence>
<reference evidence="3 4" key="1">
    <citation type="submission" date="2019-03" db="EMBL/GenBank/DDBJ databases">
        <title>Sequencing the genomes of 1000 actinobacteria strains.</title>
        <authorList>
            <person name="Klenk H.-P."/>
        </authorList>
    </citation>
    <scope>NUCLEOTIDE SEQUENCE [LARGE SCALE GENOMIC DNA]</scope>
    <source>
        <strain evidence="3 4">DSM 44969</strain>
    </source>
</reference>
<dbReference type="EMBL" id="SMFZ01000001">
    <property type="protein sequence ID" value="TCK26549.1"/>
    <property type="molecule type" value="Genomic_DNA"/>
</dbReference>
<keyword evidence="2" id="KW-0812">Transmembrane</keyword>